<proteinExistence type="predicted"/>
<dbReference type="Proteomes" id="UP000828390">
    <property type="component" value="Unassembled WGS sequence"/>
</dbReference>
<dbReference type="Pfam" id="PF00050">
    <property type="entry name" value="Kazal_1"/>
    <property type="match status" value="1"/>
</dbReference>
<accession>A0A9D4DCU5</accession>
<name>A0A9D4DCU5_DREPO</name>
<dbReference type="Gene3D" id="3.30.60.30">
    <property type="match status" value="1"/>
</dbReference>
<gene>
    <name evidence="2" type="ORF">DPMN_180904</name>
</gene>
<organism evidence="2 3">
    <name type="scientific">Dreissena polymorpha</name>
    <name type="common">Zebra mussel</name>
    <name type="synonym">Mytilus polymorpha</name>
    <dbReference type="NCBI Taxonomy" id="45954"/>
    <lineage>
        <taxon>Eukaryota</taxon>
        <taxon>Metazoa</taxon>
        <taxon>Spiralia</taxon>
        <taxon>Lophotrochozoa</taxon>
        <taxon>Mollusca</taxon>
        <taxon>Bivalvia</taxon>
        <taxon>Autobranchia</taxon>
        <taxon>Heteroconchia</taxon>
        <taxon>Euheterodonta</taxon>
        <taxon>Imparidentia</taxon>
        <taxon>Neoheterodontei</taxon>
        <taxon>Myida</taxon>
        <taxon>Dreissenoidea</taxon>
        <taxon>Dreissenidae</taxon>
        <taxon>Dreissena</taxon>
    </lineage>
</organism>
<reference evidence="2" key="2">
    <citation type="submission" date="2020-11" db="EMBL/GenBank/DDBJ databases">
        <authorList>
            <person name="McCartney M.A."/>
            <person name="Auch B."/>
            <person name="Kono T."/>
            <person name="Mallez S."/>
            <person name="Becker A."/>
            <person name="Gohl D.M."/>
            <person name="Silverstein K.A.T."/>
            <person name="Koren S."/>
            <person name="Bechman K.B."/>
            <person name="Herman A."/>
            <person name="Abrahante J.E."/>
            <person name="Garbe J."/>
        </authorList>
    </citation>
    <scope>NUCLEOTIDE SEQUENCE</scope>
    <source>
        <strain evidence="2">Duluth1</strain>
        <tissue evidence="2">Whole animal</tissue>
    </source>
</reference>
<dbReference type="EMBL" id="JAIWYP010000010">
    <property type="protein sequence ID" value="KAH3746496.1"/>
    <property type="molecule type" value="Genomic_DNA"/>
</dbReference>
<protein>
    <recommendedName>
        <fullName evidence="1">Kazal-like domain-containing protein</fullName>
    </recommendedName>
</protein>
<dbReference type="AlphaFoldDB" id="A0A9D4DCU5"/>
<evidence type="ECO:0000259" key="1">
    <source>
        <dbReference type="PROSITE" id="PS51465"/>
    </source>
</evidence>
<dbReference type="SUPFAM" id="SSF100895">
    <property type="entry name" value="Kazal-type serine protease inhibitors"/>
    <property type="match status" value="1"/>
</dbReference>
<dbReference type="InterPro" id="IPR036058">
    <property type="entry name" value="Kazal_dom_sf"/>
</dbReference>
<dbReference type="PROSITE" id="PS51465">
    <property type="entry name" value="KAZAL_2"/>
    <property type="match status" value="1"/>
</dbReference>
<evidence type="ECO:0000313" key="3">
    <source>
        <dbReference type="Proteomes" id="UP000828390"/>
    </source>
</evidence>
<evidence type="ECO:0000313" key="2">
    <source>
        <dbReference type="EMBL" id="KAH3746496.1"/>
    </source>
</evidence>
<keyword evidence="3" id="KW-1185">Reference proteome</keyword>
<comment type="caution">
    <text evidence="2">The sequence shown here is derived from an EMBL/GenBank/DDBJ whole genome shotgun (WGS) entry which is preliminary data.</text>
</comment>
<feature type="domain" description="Kazal-like" evidence="1">
    <location>
        <begin position="11"/>
        <end position="64"/>
    </location>
</feature>
<dbReference type="InterPro" id="IPR002350">
    <property type="entry name" value="Kazal_dom"/>
</dbReference>
<reference evidence="2" key="1">
    <citation type="journal article" date="2019" name="bioRxiv">
        <title>The Genome of the Zebra Mussel, Dreissena polymorpha: A Resource for Invasive Species Research.</title>
        <authorList>
            <person name="McCartney M.A."/>
            <person name="Auch B."/>
            <person name="Kono T."/>
            <person name="Mallez S."/>
            <person name="Zhang Y."/>
            <person name="Obille A."/>
            <person name="Becker A."/>
            <person name="Abrahante J.E."/>
            <person name="Garbe J."/>
            <person name="Badalamenti J.P."/>
            <person name="Herman A."/>
            <person name="Mangelson H."/>
            <person name="Liachko I."/>
            <person name="Sullivan S."/>
            <person name="Sone E.D."/>
            <person name="Koren S."/>
            <person name="Silverstein K.A.T."/>
            <person name="Beckman K.B."/>
            <person name="Gohl D.M."/>
        </authorList>
    </citation>
    <scope>NUCLEOTIDE SEQUENCE</scope>
    <source>
        <strain evidence="2">Duluth1</strain>
        <tissue evidence="2">Whole animal</tissue>
    </source>
</reference>
<sequence>MCRLQCAGVRLRSRGECPPVTRCPCSKILAPVFGKDERTYNNQCILKCKEFVGNDDISVGKHTRNYMDNKPLAKRPGQYFELLVHHGYEWYS</sequence>